<dbReference type="Pfam" id="PF08887">
    <property type="entry name" value="GAD-like"/>
    <property type="match status" value="1"/>
</dbReference>
<organism evidence="3 4">
    <name type="scientific">Carnobacterium maltaromaticum LMA28</name>
    <dbReference type="NCBI Taxonomy" id="1234679"/>
    <lineage>
        <taxon>Bacteria</taxon>
        <taxon>Bacillati</taxon>
        <taxon>Bacillota</taxon>
        <taxon>Bacilli</taxon>
        <taxon>Lactobacillales</taxon>
        <taxon>Carnobacteriaceae</taxon>
        <taxon>Carnobacterium</taxon>
    </lineage>
</organism>
<dbReference type="InterPro" id="IPR015002">
    <property type="entry name" value="T6SS_Tdi1_C"/>
</dbReference>
<dbReference type="OrthoDB" id="2216648at2"/>
<evidence type="ECO:0000313" key="4">
    <source>
        <dbReference type="Proteomes" id="UP000000212"/>
    </source>
</evidence>
<evidence type="ECO:0000259" key="2">
    <source>
        <dbReference type="Pfam" id="PF08906"/>
    </source>
</evidence>
<sequence length="185" mass="21455">MQFEVLKDFREEKVISKETKERYLGKISEEMMGFWGNYGLGNFCNGFFKSVNPDEYKELFETTSLRYTENGVVVFATGLADLIIENNKRLYFLQYRKGIISLLPVKMKFFLQALSEENSVFLSDYLNSDQYFLALEKYGEVQYEEAFGYVPLLGLGGSEKIENLDKVKIKKYIFLISQLVGPVDL</sequence>
<evidence type="ECO:0000313" key="3">
    <source>
        <dbReference type="EMBL" id="CCO10738.1"/>
    </source>
</evidence>
<dbReference type="KEGG" id="cml:BN424_1241"/>
<feature type="domain" description="GAD-related" evidence="1">
    <location>
        <begin position="11"/>
        <end position="61"/>
    </location>
</feature>
<dbReference type="eggNOG" id="COG5620">
    <property type="taxonomic scope" value="Bacteria"/>
</dbReference>
<dbReference type="Pfam" id="PF08906">
    <property type="entry name" value="T6SS_Tdi1_C"/>
    <property type="match status" value="1"/>
</dbReference>
<dbReference type="InterPro" id="IPR014983">
    <property type="entry name" value="GAD-rel"/>
</dbReference>
<dbReference type="PATRIC" id="fig|1234679.3.peg.1206"/>
<dbReference type="RefSeq" id="WP_015076031.1">
    <property type="nucleotide sequence ID" value="NC_019425.2"/>
</dbReference>
<protein>
    <recommendedName>
        <fullName evidence="5">GAD-like domain protein</fullName>
    </recommendedName>
</protein>
<dbReference type="Proteomes" id="UP000000212">
    <property type="component" value="Chromosome"/>
</dbReference>
<gene>
    <name evidence="3" type="ORF">BN424_1241</name>
</gene>
<proteinExistence type="predicted"/>
<name>K8EFX5_CARML</name>
<dbReference type="STRING" id="1234679.BN424_1241"/>
<dbReference type="HOGENOM" id="CLU_082934_1_0_9"/>
<reference evidence="4" key="1">
    <citation type="journal article" date="2013" name="Genome Announc.">
        <title>Complete Chromosome Sequence of Carnobacterium maltaromaticum LMA 28.</title>
        <authorList>
            <person name="Cailliez-Grimal C."/>
            <person name="Chaillou S."/>
            <person name="Anba-Mondoloni J."/>
            <person name="Loux V."/>
            <person name="Afzal M.I."/>
            <person name="Rahman A."/>
            <person name="Kergourlay G."/>
            <person name="Champomier-Verges M.C."/>
            <person name="Zagorec M."/>
            <person name="Dalgaard P."/>
            <person name="Leisner J.J."/>
            <person name="Prevost H."/>
            <person name="Revol-Junelles A.M."/>
            <person name="Borges F."/>
        </authorList>
    </citation>
    <scope>NUCLEOTIDE SEQUENCE</scope>
    <source>
        <strain evidence="4">LMA28</strain>
    </source>
</reference>
<evidence type="ECO:0008006" key="5">
    <source>
        <dbReference type="Google" id="ProtNLM"/>
    </source>
</evidence>
<evidence type="ECO:0000259" key="1">
    <source>
        <dbReference type="Pfam" id="PF08887"/>
    </source>
</evidence>
<dbReference type="EMBL" id="HE999757">
    <property type="protein sequence ID" value="CCO10738.1"/>
    <property type="molecule type" value="Genomic_DNA"/>
</dbReference>
<keyword evidence="4" id="KW-1185">Reference proteome</keyword>
<dbReference type="AlphaFoldDB" id="K8EFX5"/>
<accession>K8EFX5</accession>
<feature type="domain" description="T6SS immunity protein Tdi1 C-terminal" evidence="2">
    <location>
        <begin position="106"/>
        <end position="179"/>
    </location>
</feature>